<dbReference type="RefSeq" id="WP_109646854.1">
    <property type="nucleotide sequence ID" value="NZ_QGGB01000006.1"/>
</dbReference>
<comment type="caution">
    <text evidence="2">The sequence shown here is derived from an EMBL/GenBank/DDBJ whole genome shotgun (WGS) entry which is preliminary data.</text>
</comment>
<evidence type="ECO:0000259" key="1">
    <source>
        <dbReference type="Pfam" id="PF07287"/>
    </source>
</evidence>
<dbReference type="PANTHER" id="PTHR47708:SF2">
    <property type="entry name" value="SI:CH73-132F6.5"/>
    <property type="match status" value="1"/>
</dbReference>
<protein>
    <submittedName>
        <fullName evidence="2">DUF1446 domain-containing protein</fullName>
    </submittedName>
</protein>
<dbReference type="OrthoDB" id="9763456at2"/>
<keyword evidence="3" id="KW-1185">Reference proteome</keyword>
<dbReference type="Pfam" id="PF07287">
    <property type="entry name" value="AtuA"/>
    <property type="match status" value="1"/>
</dbReference>
<reference evidence="2 3" key="1">
    <citation type="submission" date="2018-05" db="EMBL/GenBank/DDBJ databases">
        <title>Rhodohalobacter halophilus gen. nov., sp. nov., a moderately halophilic member of the family Balneolaceae.</title>
        <authorList>
            <person name="Liu Z.-W."/>
        </authorList>
    </citation>
    <scope>NUCLEOTIDE SEQUENCE [LARGE SCALE GENOMIC DNA]</scope>
    <source>
        <strain evidence="2 3">8A47</strain>
    </source>
</reference>
<dbReference type="AlphaFoldDB" id="A0A316TSY6"/>
<gene>
    <name evidence="2" type="ORF">DDZ15_08575</name>
</gene>
<dbReference type="EMBL" id="QGGB01000006">
    <property type="protein sequence ID" value="PWN06741.1"/>
    <property type="molecule type" value="Genomic_DNA"/>
</dbReference>
<accession>A0A316TSY6</accession>
<organism evidence="2 3">
    <name type="scientific">Rhodohalobacter mucosus</name>
    <dbReference type="NCBI Taxonomy" id="2079485"/>
    <lineage>
        <taxon>Bacteria</taxon>
        <taxon>Pseudomonadati</taxon>
        <taxon>Balneolota</taxon>
        <taxon>Balneolia</taxon>
        <taxon>Balneolales</taxon>
        <taxon>Balneolaceae</taxon>
        <taxon>Rhodohalobacter</taxon>
    </lineage>
</organism>
<dbReference type="PANTHER" id="PTHR47708">
    <property type="match status" value="1"/>
</dbReference>
<name>A0A316TSY6_9BACT</name>
<proteinExistence type="predicted"/>
<dbReference type="InterPro" id="IPR010839">
    <property type="entry name" value="AtuA_N"/>
</dbReference>
<sequence length="455" mass="49548">MKEKIRIASGQGFWGDLPDAPVKQVKQGPVDYLVMDYLAEVTMSIMQKQRMRNEQYGYARDFVDVVGAVMDDVQNKGVRVISNAGGVNPTACKDAILEIARRKGAAGLKIAVVDGDDILPGIDQLIDGGHLLKNMETGEPITTVKDDLLSANVYFGSRPIVEALEQGADIVITGRVTDTGLTLAPMIHEFGWSFDDYDLMATGTIAGHIIECGGQVSGGNFTDWETVDDLVNIGFPIIEAYPDGSFYVTKHEGTGGLVSEMTVKEQLLYEIGNPAEYITPDCIADFTSLTVEQQGENRVKVSGIKGRPETDTYKISASYIDGYKLTSSLVYSWPDAVKKARFAGELLLKRAENLGIDFRDTNIELVGLNACNEDESVFENDLSDLNEVEMRVSVYGDSREELNRFGKEVAPLILTGPSGVTGFAGGRPKASEVVAYWPALLKKDAAKPNVTLYTL</sequence>
<dbReference type="Proteomes" id="UP000245533">
    <property type="component" value="Unassembled WGS sequence"/>
</dbReference>
<evidence type="ECO:0000313" key="2">
    <source>
        <dbReference type="EMBL" id="PWN06741.1"/>
    </source>
</evidence>
<feature type="domain" description="Acyclic terpene utilisation N-terminal" evidence="1">
    <location>
        <begin position="5"/>
        <end position="451"/>
    </location>
</feature>
<evidence type="ECO:0000313" key="3">
    <source>
        <dbReference type="Proteomes" id="UP000245533"/>
    </source>
</evidence>